<proteinExistence type="predicted"/>
<evidence type="ECO:0000313" key="2">
    <source>
        <dbReference type="Proteomes" id="UP001528411"/>
    </source>
</evidence>
<accession>A0ABT5FHZ8</accession>
<protein>
    <submittedName>
        <fullName evidence="1">DUF1697 domain-containing protein</fullName>
    </submittedName>
</protein>
<evidence type="ECO:0000313" key="1">
    <source>
        <dbReference type="EMBL" id="MDC2890818.1"/>
    </source>
</evidence>
<reference evidence="1 2" key="1">
    <citation type="submission" date="2023-01" db="EMBL/GenBank/DDBJ databases">
        <title>Psychrosphaera sp. nov., isolated from marine algae.</title>
        <authorList>
            <person name="Bayburt H."/>
            <person name="Choi B.J."/>
            <person name="Kim J.M."/>
            <person name="Choi D.G."/>
            <person name="Jeon C.O."/>
        </authorList>
    </citation>
    <scope>NUCLEOTIDE SEQUENCE [LARGE SCALE GENOMIC DNA]</scope>
    <source>
        <strain evidence="1 2">G1-22</strain>
    </source>
</reference>
<dbReference type="InterPro" id="IPR012545">
    <property type="entry name" value="DUF1697"/>
</dbReference>
<dbReference type="SUPFAM" id="SSF160379">
    <property type="entry name" value="SP0830-like"/>
    <property type="match status" value="1"/>
</dbReference>
<name>A0ABT5FHZ8_9GAMM</name>
<dbReference type="EMBL" id="JAQOMS010000002">
    <property type="protein sequence ID" value="MDC2890818.1"/>
    <property type="molecule type" value="Genomic_DNA"/>
</dbReference>
<organism evidence="1 2">
    <name type="scientific">Psychrosphaera algicola</name>
    <dbReference type="NCBI Taxonomy" id="3023714"/>
    <lineage>
        <taxon>Bacteria</taxon>
        <taxon>Pseudomonadati</taxon>
        <taxon>Pseudomonadota</taxon>
        <taxon>Gammaproteobacteria</taxon>
        <taxon>Alteromonadales</taxon>
        <taxon>Pseudoalteromonadaceae</taxon>
        <taxon>Psychrosphaera</taxon>
    </lineage>
</organism>
<dbReference type="Gene3D" id="3.30.70.1280">
    <property type="entry name" value="SP0830-like domains"/>
    <property type="match status" value="1"/>
</dbReference>
<sequence>MKDFVALLMLSKFENVSSYIQSGNIVLKSTIPLQMQCRRQLQSIMVFRQRFLA</sequence>
<dbReference type="Proteomes" id="UP001528411">
    <property type="component" value="Unassembled WGS sequence"/>
</dbReference>
<gene>
    <name evidence="1" type="ORF">PN838_21330</name>
</gene>
<dbReference type="Pfam" id="PF08002">
    <property type="entry name" value="DUF1697"/>
    <property type="match status" value="1"/>
</dbReference>
<comment type="caution">
    <text evidence="1">The sequence shown here is derived from an EMBL/GenBank/DDBJ whole genome shotgun (WGS) entry which is preliminary data.</text>
</comment>
<keyword evidence="2" id="KW-1185">Reference proteome</keyword>